<dbReference type="EC" id="1.6.5.2" evidence="2"/>
<comment type="similarity">
    <text evidence="1">Belongs to the WrbA family.</text>
</comment>
<accession>A0AAU9SRY2</accession>
<dbReference type="Proteomes" id="UP000836841">
    <property type="component" value="Chromosome 6"/>
</dbReference>
<feature type="domain" description="Flavodoxin-like" evidence="6">
    <location>
        <begin position="1"/>
        <end position="152"/>
    </location>
</feature>
<evidence type="ECO:0000256" key="4">
    <source>
        <dbReference type="ARBA" id="ARBA00048983"/>
    </source>
</evidence>
<comment type="catalytic activity">
    <reaction evidence="3">
        <text>a quinone + NADH + H(+) = a quinol + NAD(+)</text>
        <dbReference type="Rhea" id="RHEA:46160"/>
        <dbReference type="ChEBI" id="CHEBI:15378"/>
        <dbReference type="ChEBI" id="CHEBI:24646"/>
        <dbReference type="ChEBI" id="CHEBI:57540"/>
        <dbReference type="ChEBI" id="CHEBI:57945"/>
        <dbReference type="ChEBI" id="CHEBI:132124"/>
        <dbReference type="EC" id="1.6.5.2"/>
    </reaction>
</comment>
<dbReference type="AlphaFoldDB" id="A0AAU9SRY2"/>
<evidence type="ECO:0000256" key="1">
    <source>
        <dbReference type="ARBA" id="ARBA00006961"/>
    </source>
</evidence>
<dbReference type="GO" id="GO:0010181">
    <property type="term" value="F:FMN binding"/>
    <property type="evidence" value="ECO:0007669"/>
    <property type="project" value="InterPro"/>
</dbReference>
<keyword evidence="8" id="KW-1185">Reference proteome</keyword>
<dbReference type="InterPro" id="IPR005025">
    <property type="entry name" value="FMN_Rdtase-like_dom"/>
</dbReference>
<name>A0AAU9SRY2_THLAR</name>
<organism evidence="7 8">
    <name type="scientific">Thlaspi arvense</name>
    <name type="common">Field penny-cress</name>
    <dbReference type="NCBI Taxonomy" id="13288"/>
    <lineage>
        <taxon>Eukaryota</taxon>
        <taxon>Viridiplantae</taxon>
        <taxon>Streptophyta</taxon>
        <taxon>Embryophyta</taxon>
        <taxon>Tracheophyta</taxon>
        <taxon>Spermatophyta</taxon>
        <taxon>Magnoliopsida</taxon>
        <taxon>eudicotyledons</taxon>
        <taxon>Gunneridae</taxon>
        <taxon>Pentapetalae</taxon>
        <taxon>rosids</taxon>
        <taxon>malvids</taxon>
        <taxon>Brassicales</taxon>
        <taxon>Brassicaceae</taxon>
        <taxon>Thlaspideae</taxon>
        <taxon>Thlaspi</taxon>
    </lineage>
</organism>
<dbReference type="Gene3D" id="3.40.50.360">
    <property type="match status" value="1"/>
</dbReference>
<dbReference type="GO" id="GO:0003955">
    <property type="term" value="F:NAD(P)H dehydrogenase (quinone) activity"/>
    <property type="evidence" value="ECO:0007669"/>
    <property type="project" value="UniProtKB-EC"/>
</dbReference>
<evidence type="ECO:0000256" key="5">
    <source>
        <dbReference type="SAM" id="MobiDB-lite"/>
    </source>
</evidence>
<protein>
    <recommendedName>
        <fullName evidence="2">NAD(P)H dehydrogenase (quinone)</fullName>
        <ecNumber evidence="2">1.6.5.2</ecNumber>
    </recommendedName>
</protein>
<dbReference type="PANTHER" id="PTHR30546">
    <property type="entry name" value="FLAVODOXIN-RELATED PROTEIN WRBA-RELATED"/>
    <property type="match status" value="1"/>
</dbReference>
<comment type="catalytic activity">
    <reaction evidence="4">
        <text>a quinone + NADPH + H(+) = a quinol + NADP(+)</text>
        <dbReference type="Rhea" id="RHEA:46164"/>
        <dbReference type="ChEBI" id="CHEBI:15378"/>
        <dbReference type="ChEBI" id="CHEBI:24646"/>
        <dbReference type="ChEBI" id="CHEBI:57783"/>
        <dbReference type="ChEBI" id="CHEBI:58349"/>
        <dbReference type="ChEBI" id="CHEBI:132124"/>
        <dbReference type="EC" id="1.6.5.2"/>
    </reaction>
</comment>
<evidence type="ECO:0000256" key="3">
    <source>
        <dbReference type="ARBA" id="ARBA00047678"/>
    </source>
</evidence>
<dbReference type="InterPro" id="IPR029039">
    <property type="entry name" value="Flavoprotein-like_sf"/>
</dbReference>
<dbReference type="SUPFAM" id="SSF52218">
    <property type="entry name" value="Flavoproteins"/>
    <property type="match status" value="1"/>
</dbReference>
<sequence>MEATLYQIPETLHEKILEKVKANPRLDDVPEIHGEQLAEADGFIFGFPSRFRVIASQFMTFFDNTNDLWTSQTLVGKPAGIFWSTVQINDSDRTGSSRDDIVPLGYTFGKDMYETGEAKGGSPYGSGTYAPDGSRKPTELEIQHANYHGKYFTMIAKKLKNRSPA</sequence>
<evidence type="ECO:0000256" key="2">
    <source>
        <dbReference type="ARBA" id="ARBA00012648"/>
    </source>
</evidence>
<proteinExistence type="inferred from homology"/>
<reference evidence="7 8" key="1">
    <citation type="submission" date="2022-03" db="EMBL/GenBank/DDBJ databases">
        <authorList>
            <person name="Nunn A."/>
            <person name="Chopra R."/>
            <person name="Nunn A."/>
            <person name="Contreras Garrido A."/>
        </authorList>
    </citation>
    <scope>NUCLEOTIDE SEQUENCE [LARGE SCALE GENOMIC DNA]</scope>
</reference>
<feature type="region of interest" description="Disordered" evidence="5">
    <location>
        <begin position="117"/>
        <end position="136"/>
    </location>
</feature>
<evidence type="ECO:0000313" key="8">
    <source>
        <dbReference type="Proteomes" id="UP000836841"/>
    </source>
</evidence>
<dbReference type="EMBL" id="OU466862">
    <property type="protein sequence ID" value="CAH2070588.1"/>
    <property type="molecule type" value="Genomic_DNA"/>
</dbReference>
<evidence type="ECO:0000313" key="7">
    <source>
        <dbReference type="EMBL" id="CAH2070588.1"/>
    </source>
</evidence>
<dbReference type="PROSITE" id="PS50902">
    <property type="entry name" value="FLAVODOXIN_LIKE"/>
    <property type="match status" value="1"/>
</dbReference>
<dbReference type="GO" id="GO:0016020">
    <property type="term" value="C:membrane"/>
    <property type="evidence" value="ECO:0007669"/>
    <property type="project" value="TreeGrafter"/>
</dbReference>
<dbReference type="Pfam" id="PF03358">
    <property type="entry name" value="FMN_red"/>
    <property type="match status" value="1"/>
</dbReference>
<evidence type="ECO:0000259" key="6">
    <source>
        <dbReference type="PROSITE" id="PS50902"/>
    </source>
</evidence>
<gene>
    <name evidence="7" type="ORF">TAV2_LOCUS21635</name>
</gene>
<dbReference type="InterPro" id="IPR008254">
    <property type="entry name" value="Flavodoxin/NO_synth"/>
</dbReference>
<dbReference type="PANTHER" id="PTHR30546:SF25">
    <property type="entry name" value="NAD(P)H DEHYDROGENASE (QUINONE) FQR1-LIKE 3-RELATED"/>
    <property type="match status" value="1"/>
</dbReference>